<dbReference type="InterPro" id="IPR029058">
    <property type="entry name" value="AB_hydrolase_fold"/>
</dbReference>
<dbReference type="InterPro" id="IPR018202">
    <property type="entry name" value="Ser_caboxypep_ser_AS"/>
</dbReference>
<feature type="chain" id="PRO_5041016194" description="Carboxypeptidase" evidence="4">
    <location>
        <begin position="23"/>
        <end position="538"/>
    </location>
</feature>
<dbReference type="SUPFAM" id="SSF53474">
    <property type="entry name" value="alpha/beta-Hydrolases"/>
    <property type="match status" value="1"/>
</dbReference>
<dbReference type="AlphaFoldDB" id="A0A9W8INE6"/>
<proteinExistence type="inferred from homology"/>
<evidence type="ECO:0000256" key="4">
    <source>
        <dbReference type="RuleBase" id="RU361156"/>
    </source>
</evidence>
<comment type="similarity">
    <text evidence="1 4">Belongs to the peptidase S10 family.</text>
</comment>
<feature type="signal peptide" evidence="4">
    <location>
        <begin position="1"/>
        <end position="22"/>
    </location>
</feature>
<evidence type="ECO:0000256" key="3">
    <source>
        <dbReference type="ARBA" id="ARBA00023180"/>
    </source>
</evidence>
<dbReference type="GO" id="GO:0000324">
    <property type="term" value="C:fungal-type vacuole"/>
    <property type="evidence" value="ECO:0007669"/>
    <property type="project" value="TreeGrafter"/>
</dbReference>
<sequence length="538" mass="60285">MLLFTRIAALLWVACWVQLVDARLRTGQLRSKETLVGGISRESTSQCTSEAYVNTTRNPPAMRLKKPTLCDPDVRQYSGYLDMEDKHIFFWYFGSRKRLASSFNATTDKVPLVFWFSGGPGCSSQIANWQENGPCTYVPSSVFDRGMSDEMRKLLPHEVKRNPNAWNNVADIVFIDQPVGTGFSHGRIPNSTEGSADTAWRVMQGIYALLSADAKERNEHDITDVHIFGESYAGRYIPVFAEYLLHMNKHVLASSELRDRGFVELPLQGIGIGNGMFDYSVQTPSYYTIGCNSTYPALFTRPQCAYLKNRLVPGCSELMSKCYSAGAPQSSALGMRADDCVRLRPERWRTSKECAAADSYCSGALNWTTMVSTYDIRPNAHLVPDDYVDYLRTEAFMKAVGVDEDIDYTECSDAVFDRFSATSDGVSRSAMSSLQFVLGKNIQVLLYSGDADFICNWYGTLAVAKALEWQGKAKFAEAKPTNWSWPATTGSNIEAGQFKSVDNLTFLRVYQAGHEVPYYQPQASLYMLSQFLRHNKLS</sequence>
<dbReference type="PANTHER" id="PTHR11802:SF64">
    <property type="entry name" value="CARBOXYPEPTIDASE"/>
    <property type="match status" value="1"/>
</dbReference>
<dbReference type="EMBL" id="JANBUY010000004">
    <property type="protein sequence ID" value="KAJ2868325.1"/>
    <property type="molecule type" value="Genomic_DNA"/>
</dbReference>
<keyword evidence="4" id="KW-0378">Hydrolase</keyword>
<name>A0A9W8INE6_9FUNG</name>
<dbReference type="Pfam" id="PF00450">
    <property type="entry name" value="Peptidase_S10"/>
    <property type="match status" value="1"/>
</dbReference>
<evidence type="ECO:0000313" key="5">
    <source>
        <dbReference type="EMBL" id="KAJ2868325.1"/>
    </source>
</evidence>
<keyword evidence="4" id="KW-0732">Signal</keyword>
<dbReference type="Proteomes" id="UP001140074">
    <property type="component" value="Unassembled WGS sequence"/>
</dbReference>
<gene>
    <name evidence="5" type="ORF">GGH94_000165</name>
</gene>
<dbReference type="PRINTS" id="PR00724">
    <property type="entry name" value="CRBOXYPTASEC"/>
</dbReference>
<keyword evidence="6" id="KW-1185">Reference proteome</keyword>
<evidence type="ECO:0000256" key="2">
    <source>
        <dbReference type="ARBA" id="ARBA00022645"/>
    </source>
</evidence>
<reference evidence="5" key="1">
    <citation type="submission" date="2022-07" db="EMBL/GenBank/DDBJ databases">
        <title>Phylogenomic reconstructions and comparative analyses of Kickxellomycotina fungi.</title>
        <authorList>
            <person name="Reynolds N.K."/>
            <person name="Stajich J.E."/>
            <person name="Barry K."/>
            <person name="Grigoriev I.V."/>
            <person name="Crous P."/>
            <person name="Smith M.E."/>
        </authorList>
    </citation>
    <scope>NUCLEOTIDE SEQUENCE</scope>
    <source>
        <strain evidence="5">RSA 476</strain>
    </source>
</reference>
<keyword evidence="2 4" id="KW-0121">Carboxypeptidase</keyword>
<dbReference type="EC" id="3.4.16.-" evidence="4"/>
<dbReference type="PANTHER" id="PTHR11802">
    <property type="entry name" value="SERINE PROTEASE FAMILY S10 SERINE CARBOXYPEPTIDASE"/>
    <property type="match status" value="1"/>
</dbReference>
<comment type="caution">
    <text evidence="5">The sequence shown here is derived from an EMBL/GenBank/DDBJ whole genome shotgun (WGS) entry which is preliminary data.</text>
</comment>
<dbReference type="GO" id="GO:0006508">
    <property type="term" value="P:proteolysis"/>
    <property type="evidence" value="ECO:0007669"/>
    <property type="project" value="UniProtKB-KW"/>
</dbReference>
<protein>
    <recommendedName>
        <fullName evidence="4">Carboxypeptidase</fullName>
        <ecNumber evidence="4">3.4.16.-</ecNumber>
    </recommendedName>
</protein>
<dbReference type="GO" id="GO:0004185">
    <property type="term" value="F:serine-type carboxypeptidase activity"/>
    <property type="evidence" value="ECO:0007669"/>
    <property type="project" value="UniProtKB-UniRule"/>
</dbReference>
<keyword evidence="3" id="KW-0325">Glycoprotein</keyword>
<dbReference type="PROSITE" id="PS00131">
    <property type="entry name" value="CARBOXYPEPT_SER_SER"/>
    <property type="match status" value="1"/>
</dbReference>
<accession>A0A9W8INE6</accession>
<dbReference type="PROSITE" id="PS00560">
    <property type="entry name" value="CARBOXYPEPT_SER_HIS"/>
    <property type="match status" value="1"/>
</dbReference>
<dbReference type="Gene3D" id="3.40.50.1820">
    <property type="entry name" value="alpha/beta hydrolase"/>
    <property type="match status" value="1"/>
</dbReference>
<keyword evidence="4" id="KW-0645">Protease</keyword>
<dbReference type="InterPro" id="IPR033124">
    <property type="entry name" value="Ser_caboxypep_his_AS"/>
</dbReference>
<dbReference type="Gene3D" id="1.10.287.410">
    <property type="match status" value="1"/>
</dbReference>
<organism evidence="5 6">
    <name type="scientific">Coemansia aciculifera</name>
    <dbReference type="NCBI Taxonomy" id="417176"/>
    <lineage>
        <taxon>Eukaryota</taxon>
        <taxon>Fungi</taxon>
        <taxon>Fungi incertae sedis</taxon>
        <taxon>Zoopagomycota</taxon>
        <taxon>Kickxellomycotina</taxon>
        <taxon>Kickxellomycetes</taxon>
        <taxon>Kickxellales</taxon>
        <taxon>Kickxellaceae</taxon>
        <taxon>Coemansia</taxon>
    </lineage>
</organism>
<dbReference type="InterPro" id="IPR001563">
    <property type="entry name" value="Peptidase_S10"/>
</dbReference>
<evidence type="ECO:0000256" key="1">
    <source>
        <dbReference type="ARBA" id="ARBA00009431"/>
    </source>
</evidence>
<evidence type="ECO:0000313" key="6">
    <source>
        <dbReference type="Proteomes" id="UP001140074"/>
    </source>
</evidence>